<reference evidence="7" key="1">
    <citation type="submission" date="2023-07" db="EMBL/GenBank/DDBJ databases">
        <title>Genome content predicts the carbon catabolic preferences of heterotrophic bacteria.</title>
        <authorList>
            <person name="Gralka M."/>
        </authorList>
    </citation>
    <scope>NUCLEOTIDE SEQUENCE</scope>
    <source>
        <strain evidence="7">E2R20</strain>
    </source>
</reference>
<dbReference type="AlphaFoldDB" id="A0AAW7YRQ2"/>
<name>A0AAW7YRQ2_9STAP</name>
<keyword evidence="4 6" id="KW-1133">Transmembrane helix</keyword>
<evidence type="ECO:0008006" key="9">
    <source>
        <dbReference type="Google" id="ProtNLM"/>
    </source>
</evidence>
<evidence type="ECO:0000256" key="6">
    <source>
        <dbReference type="SAM" id="Phobius"/>
    </source>
</evidence>
<evidence type="ECO:0000256" key="4">
    <source>
        <dbReference type="ARBA" id="ARBA00022989"/>
    </source>
</evidence>
<gene>
    <name evidence="7" type="ORF">Q4528_01545</name>
</gene>
<feature type="transmembrane region" description="Helical" evidence="6">
    <location>
        <begin position="377"/>
        <end position="397"/>
    </location>
</feature>
<dbReference type="PANTHER" id="PTHR30250:SF11">
    <property type="entry name" value="O-ANTIGEN TRANSPORTER-RELATED"/>
    <property type="match status" value="1"/>
</dbReference>
<feature type="transmembrane region" description="Helical" evidence="6">
    <location>
        <begin position="403"/>
        <end position="423"/>
    </location>
</feature>
<feature type="transmembrane region" description="Helical" evidence="6">
    <location>
        <begin position="155"/>
        <end position="177"/>
    </location>
</feature>
<comment type="caution">
    <text evidence="7">The sequence shown here is derived from an EMBL/GenBank/DDBJ whole genome shotgun (WGS) entry which is preliminary data.</text>
</comment>
<keyword evidence="2" id="KW-1003">Cell membrane</keyword>
<evidence type="ECO:0000313" key="7">
    <source>
        <dbReference type="EMBL" id="MDO6572837.1"/>
    </source>
</evidence>
<feature type="transmembrane region" description="Helical" evidence="6">
    <location>
        <begin position="183"/>
        <end position="206"/>
    </location>
</feature>
<sequence>MNQSYKNNVLLIGLFTGLSLCANFLFYRVTNQYLNNDELYGIWLIILSTMTWFYIMDFGISNSLRNLLTIAIQKKDRHGINEVINTTYVAMIVPLIILLYAGLIVNQWVDWTTLFHIKNSKSDVNQMFLITFFMFPFVFYLNTITYIYHAHFQSYIVNLMQFLNLFISTLLILAMNMIGLHSIVSLCVIYFSINVSVSLIFTVFYFRKYRKIVKLDMSGFRKDLIKPLLSLGGGFFLLDVASLTLLNSGPLLIGYFFSPFYSVEFQLTYKLFSIFLTMATVILSPLWTLMIAKLTAQQFQDIKRIHKKLMIIICMILISMFFMTWMVNLVINLWIGKSYQIEWIFIFLTATIVMLSIIAFTYQTLLNAMNIVYSQAIIYLCGVVVSLGLMFILLKVFNLGPYYFLLAINSGICIPAIVLPLIFRKNIHKVSIQYTQSKL</sequence>
<organism evidence="7 8">
    <name type="scientific">Staphylococcus pasteuri_A</name>
    <dbReference type="NCBI Taxonomy" id="3062664"/>
    <lineage>
        <taxon>Bacteria</taxon>
        <taxon>Bacillati</taxon>
        <taxon>Bacillota</taxon>
        <taxon>Bacilli</taxon>
        <taxon>Bacillales</taxon>
        <taxon>Staphylococcaceae</taxon>
        <taxon>Staphylococcus</taxon>
    </lineage>
</organism>
<comment type="subcellular location">
    <subcellularLocation>
        <location evidence="1">Cell membrane</location>
        <topology evidence="1">Multi-pass membrane protein</topology>
    </subcellularLocation>
</comment>
<feature type="transmembrane region" description="Helical" evidence="6">
    <location>
        <begin position="83"/>
        <end position="108"/>
    </location>
</feature>
<dbReference type="Proteomes" id="UP001170310">
    <property type="component" value="Unassembled WGS sequence"/>
</dbReference>
<accession>A0AAW7YRQ2</accession>
<dbReference type="GO" id="GO:0005886">
    <property type="term" value="C:plasma membrane"/>
    <property type="evidence" value="ECO:0007669"/>
    <property type="project" value="UniProtKB-SubCell"/>
</dbReference>
<keyword evidence="8" id="KW-1185">Reference proteome</keyword>
<evidence type="ECO:0000256" key="5">
    <source>
        <dbReference type="ARBA" id="ARBA00023136"/>
    </source>
</evidence>
<dbReference type="EMBL" id="JAUOQO010000001">
    <property type="protein sequence ID" value="MDO6572837.1"/>
    <property type="molecule type" value="Genomic_DNA"/>
</dbReference>
<feature type="transmembrane region" description="Helical" evidence="6">
    <location>
        <begin position="128"/>
        <end position="148"/>
    </location>
</feature>
<dbReference type="PANTHER" id="PTHR30250">
    <property type="entry name" value="PST FAMILY PREDICTED COLANIC ACID TRANSPORTER"/>
    <property type="match status" value="1"/>
</dbReference>
<evidence type="ECO:0000256" key="3">
    <source>
        <dbReference type="ARBA" id="ARBA00022692"/>
    </source>
</evidence>
<evidence type="ECO:0000313" key="8">
    <source>
        <dbReference type="Proteomes" id="UP001170310"/>
    </source>
</evidence>
<feature type="transmembrane region" description="Helical" evidence="6">
    <location>
        <begin position="309"/>
        <end position="331"/>
    </location>
</feature>
<feature type="transmembrane region" description="Helical" evidence="6">
    <location>
        <begin position="343"/>
        <end position="365"/>
    </location>
</feature>
<proteinExistence type="predicted"/>
<keyword evidence="5 6" id="KW-0472">Membrane</keyword>
<feature type="transmembrane region" description="Helical" evidence="6">
    <location>
        <begin position="227"/>
        <end position="257"/>
    </location>
</feature>
<protein>
    <recommendedName>
        <fullName evidence="9">Polysaccharide biosynthesis protein</fullName>
    </recommendedName>
</protein>
<evidence type="ECO:0000256" key="1">
    <source>
        <dbReference type="ARBA" id="ARBA00004651"/>
    </source>
</evidence>
<feature type="transmembrane region" description="Helical" evidence="6">
    <location>
        <begin position="39"/>
        <end position="62"/>
    </location>
</feature>
<dbReference type="RefSeq" id="WP_046466925.1">
    <property type="nucleotide sequence ID" value="NZ_JAUOQO010000001.1"/>
</dbReference>
<evidence type="ECO:0000256" key="2">
    <source>
        <dbReference type="ARBA" id="ARBA00022475"/>
    </source>
</evidence>
<dbReference type="InterPro" id="IPR050833">
    <property type="entry name" value="Poly_Biosynth_Transport"/>
</dbReference>
<feature type="transmembrane region" description="Helical" evidence="6">
    <location>
        <begin position="9"/>
        <end position="27"/>
    </location>
</feature>
<feature type="transmembrane region" description="Helical" evidence="6">
    <location>
        <begin position="269"/>
        <end position="289"/>
    </location>
</feature>
<keyword evidence="3 6" id="KW-0812">Transmembrane</keyword>